<dbReference type="InterPro" id="IPR007536">
    <property type="entry name" value="16SrRNA_methylTrfase_J"/>
</dbReference>
<keyword evidence="2" id="KW-1185">Reference proteome</keyword>
<dbReference type="InterPro" id="IPR029063">
    <property type="entry name" value="SAM-dependent_MTases_sf"/>
</dbReference>
<dbReference type="PANTHER" id="PTHR36112">
    <property type="entry name" value="RIBOSOMAL RNA SMALL SUBUNIT METHYLTRANSFERASE J"/>
    <property type="match status" value="1"/>
</dbReference>
<dbReference type="RefSeq" id="WP_136381160.1">
    <property type="nucleotide sequence ID" value="NZ_SLUB01000048.1"/>
</dbReference>
<organism evidence="1 2">
    <name type="scientific">Bacillus timonensis</name>
    <dbReference type="NCBI Taxonomy" id="1033734"/>
    <lineage>
        <taxon>Bacteria</taxon>
        <taxon>Bacillati</taxon>
        <taxon>Bacillota</taxon>
        <taxon>Bacilli</taxon>
        <taxon>Bacillales</taxon>
        <taxon>Bacillaceae</taxon>
        <taxon>Bacillus</taxon>
    </lineage>
</organism>
<dbReference type="Proteomes" id="UP000306477">
    <property type="component" value="Unassembled WGS sequence"/>
</dbReference>
<dbReference type="Gene3D" id="3.40.50.150">
    <property type="entry name" value="Vaccinia Virus protein VP39"/>
    <property type="match status" value="1"/>
</dbReference>
<name>A0A4V3V785_9BACI</name>
<protein>
    <recommendedName>
        <fullName evidence="3">Protein-L-IsoD(D-D) O-methyltransferase</fullName>
    </recommendedName>
</protein>
<accession>A0A4V3V785</accession>
<gene>
    <name evidence="1" type="ORF">E1I69_19080</name>
</gene>
<dbReference type="SUPFAM" id="SSF53335">
    <property type="entry name" value="S-adenosyl-L-methionine-dependent methyltransferases"/>
    <property type="match status" value="1"/>
</dbReference>
<dbReference type="EMBL" id="SLUB01000048">
    <property type="protein sequence ID" value="THE10393.1"/>
    <property type="molecule type" value="Genomic_DNA"/>
</dbReference>
<evidence type="ECO:0000313" key="1">
    <source>
        <dbReference type="EMBL" id="THE10393.1"/>
    </source>
</evidence>
<dbReference type="AlphaFoldDB" id="A0A4V3V785"/>
<evidence type="ECO:0000313" key="2">
    <source>
        <dbReference type="Proteomes" id="UP000306477"/>
    </source>
</evidence>
<comment type="caution">
    <text evidence="1">The sequence shown here is derived from an EMBL/GenBank/DDBJ whole genome shotgun (WGS) entry which is preliminary data.</text>
</comment>
<reference evidence="1 2" key="1">
    <citation type="journal article" date="2019" name="Indoor Air">
        <title>Impacts of indoor surface finishes on bacterial viability.</title>
        <authorList>
            <person name="Hu J."/>
            <person name="Maamar S.B."/>
            <person name="Glawe A.J."/>
            <person name="Gottel N."/>
            <person name="Gilbert J.A."/>
            <person name="Hartmann E.M."/>
        </authorList>
    </citation>
    <scope>NUCLEOTIDE SEQUENCE [LARGE SCALE GENOMIC DNA]</scope>
    <source>
        <strain evidence="1 2">AF060A6</strain>
    </source>
</reference>
<dbReference type="Pfam" id="PF04445">
    <property type="entry name" value="SAM_MT"/>
    <property type="match status" value="1"/>
</dbReference>
<dbReference type="PANTHER" id="PTHR36112:SF1">
    <property type="entry name" value="RIBOSOMAL RNA SMALL SUBUNIT METHYLTRANSFERASE J"/>
    <property type="match status" value="1"/>
</dbReference>
<evidence type="ECO:0008006" key="3">
    <source>
        <dbReference type="Google" id="ProtNLM"/>
    </source>
</evidence>
<dbReference type="OrthoDB" id="1653798at2"/>
<dbReference type="GO" id="GO:0008990">
    <property type="term" value="F:rRNA (guanine-N2-)-methyltransferase activity"/>
    <property type="evidence" value="ECO:0007669"/>
    <property type="project" value="InterPro"/>
</dbReference>
<proteinExistence type="predicted"/>
<dbReference type="STRING" id="1033734.GCA_000285535_04007"/>
<sequence>MIVTTAGRTNDEMVKLAKNVAAELVVPYIQRNKQSIHKLQDQTDDDILVVGKNRIEIHPRHGDEPLFFHPNSAMFRMKRIAKGEHDPFIQASGLTNGRSILDCTLGLGSDSIVASFVVGKTGKVESLEGNKYLYYLLKGGLKSWDTGYPLMNEAMARVEVQHIKYERFLADCPSNSYDVVYFDPMFEVTIDESEGIKGLRNFAIYSTLTPEVIEAAKRVAKQKVVLKDHWKSEQFERYGFSVFKRKTAKFHFGVIDVEGS</sequence>